<keyword evidence="4" id="KW-0560">Oxidoreductase</keyword>
<dbReference type="GO" id="GO:0005777">
    <property type="term" value="C:peroxisome"/>
    <property type="evidence" value="ECO:0007669"/>
    <property type="project" value="TreeGrafter"/>
</dbReference>
<dbReference type="InterPro" id="IPR013740">
    <property type="entry name" value="Redoxin"/>
</dbReference>
<proteinExistence type="inferred from homology"/>
<dbReference type="GO" id="GO:0034599">
    <property type="term" value="P:cellular response to oxidative stress"/>
    <property type="evidence" value="ECO:0007669"/>
    <property type="project" value="InterPro"/>
</dbReference>
<dbReference type="GO" id="GO:0008379">
    <property type="term" value="F:thioredoxin peroxidase activity"/>
    <property type="evidence" value="ECO:0007669"/>
    <property type="project" value="InterPro"/>
</dbReference>
<feature type="active site" description="Cysteine sulfenic acid (-SOH) intermediate" evidence="6">
    <location>
        <position position="95"/>
    </location>
</feature>
<dbReference type="InterPro" id="IPR036249">
    <property type="entry name" value="Thioredoxin-like_sf"/>
</dbReference>
<feature type="signal peptide" evidence="7">
    <location>
        <begin position="1"/>
        <end position="25"/>
    </location>
</feature>
<evidence type="ECO:0000256" key="2">
    <source>
        <dbReference type="ARBA" id="ARBA00022559"/>
    </source>
</evidence>
<keyword evidence="5" id="KW-0676">Redox-active center</keyword>
<keyword evidence="3" id="KW-0049">Antioxidant</keyword>
<feature type="chain" id="PRO_5042233360" description="Redoxin domain-containing protein" evidence="7">
    <location>
        <begin position="26"/>
        <end position="164"/>
    </location>
</feature>
<dbReference type="InterPro" id="IPR037944">
    <property type="entry name" value="PRX5-like"/>
</dbReference>
<dbReference type="Gene3D" id="3.40.30.10">
    <property type="entry name" value="Glutaredoxin"/>
    <property type="match status" value="1"/>
</dbReference>
<evidence type="ECO:0000256" key="1">
    <source>
        <dbReference type="ARBA" id="ARBA00010505"/>
    </source>
</evidence>
<reference evidence="9" key="1">
    <citation type="journal article" date="2020" name="New Phytol.">
        <title>Comparative genomics reveals dynamic genome evolution in host specialist ectomycorrhizal fungi.</title>
        <authorList>
            <person name="Lofgren L.A."/>
            <person name="Nguyen N.H."/>
            <person name="Vilgalys R."/>
            <person name="Ruytinx J."/>
            <person name="Liao H.L."/>
            <person name="Branco S."/>
            <person name="Kuo A."/>
            <person name="LaButti K."/>
            <person name="Lipzen A."/>
            <person name="Andreopoulos W."/>
            <person name="Pangilinan J."/>
            <person name="Riley R."/>
            <person name="Hundley H."/>
            <person name="Na H."/>
            <person name="Barry K."/>
            <person name="Grigoriev I.V."/>
            <person name="Stajich J.E."/>
            <person name="Kennedy P.G."/>
        </authorList>
    </citation>
    <scope>NUCLEOTIDE SEQUENCE</scope>
    <source>
        <strain evidence="9">FC203</strain>
    </source>
</reference>
<comment type="similarity">
    <text evidence="1">Belongs to the peroxiredoxin family. Prx5 subfamily.</text>
</comment>
<keyword evidence="10" id="KW-1185">Reference proteome</keyword>
<keyword evidence="2" id="KW-0575">Peroxidase</keyword>
<dbReference type="RefSeq" id="XP_041218697.1">
    <property type="nucleotide sequence ID" value="XM_041377715.1"/>
</dbReference>
<comment type="caution">
    <text evidence="9">The sequence shown here is derived from an EMBL/GenBank/DDBJ whole genome shotgun (WGS) entry which is preliminary data.</text>
</comment>
<evidence type="ECO:0000256" key="5">
    <source>
        <dbReference type="ARBA" id="ARBA00023284"/>
    </source>
</evidence>
<evidence type="ECO:0000259" key="8">
    <source>
        <dbReference type="Pfam" id="PF08534"/>
    </source>
</evidence>
<evidence type="ECO:0000256" key="6">
    <source>
        <dbReference type="PIRSR" id="PIRSR637944-1"/>
    </source>
</evidence>
<dbReference type="AlphaFoldDB" id="A0AAD4DSH9"/>
<keyword evidence="7" id="KW-0732">Signal</keyword>
<sequence>MLTLWLVPMLTLWLVPLLTLWPIGGHQQQHHICTLGCDQDICLRTFGTVPFTEDLADHSACRIPTELSIDSWKGKMVVLFSVPGAFTICIPKPTCHINHLPPYIANYDKFTVNVIVIVAANDPFVMSGWGCVEGLTGKAWLVLFSAHYITSVFLPRVVARVLEQ</sequence>
<dbReference type="PANTHER" id="PTHR10430:SF16">
    <property type="entry name" value="PEROXIREDOXIN-5, MITOCHONDRIAL"/>
    <property type="match status" value="1"/>
</dbReference>
<organism evidence="9 10">
    <name type="scientific">Suillus fuscotomentosus</name>
    <dbReference type="NCBI Taxonomy" id="1912939"/>
    <lineage>
        <taxon>Eukaryota</taxon>
        <taxon>Fungi</taxon>
        <taxon>Dikarya</taxon>
        <taxon>Basidiomycota</taxon>
        <taxon>Agaricomycotina</taxon>
        <taxon>Agaricomycetes</taxon>
        <taxon>Agaricomycetidae</taxon>
        <taxon>Boletales</taxon>
        <taxon>Suillineae</taxon>
        <taxon>Suillaceae</taxon>
        <taxon>Suillus</taxon>
    </lineage>
</organism>
<dbReference type="GO" id="GO:0005739">
    <property type="term" value="C:mitochondrion"/>
    <property type="evidence" value="ECO:0007669"/>
    <property type="project" value="TreeGrafter"/>
</dbReference>
<dbReference type="Pfam" id="PF08534">
    <property type="entry name" value="Redoxin"/>
    <property type="match status" value="1"/>
</dbReference>
<evidence type="ECO:0000256" key="4">
    <source>
        <dbReference type="ARBA" id="ARBA00023002"/>
    </source>
</evidence>
<evidence type="ECO:0000313" key="9">
    <source>
        <dbReference type="EMBL" id="KAG1893121.1"/>
    </source>
</evidence>
<name>A0AAD4DSH9_9AGAM</name>
<evidence type="ECO:0000313" key="10">
    <source>
        <dbReference type="Proteomes" id="UP001195769"/>
    </source>
</evidence>
<protein>
    <recommendedName>
        <fullName evidence="8">Redoxin domain-containing protein</fullName>
    </recommendedName>
</protein>
<dbReference type="PANTHER" id="PTHR10430">
    <property type="entry name" value="PEROXIREDOXIN"/>
    <property type="match status" value="1"/>
</dbReference>
<feature type="domain" description="Redoxin" evidence="8">
    <location>
        <begin position="56"/>
        <end position="142"/>
    </location>
</feature>
<dbReference type="SUPFAM" id="SSF52833">
    <property type="entry name" value="Thioredoxin-like"/>
    <property type="match status" value="1"/>
</dbReference>
<dbReference type="EMBL" id="JABBWK010000108">
    <property type="protein sequence ID" value="KAG1893121.1"/>
    <property type="molecule type" value="Genomic_DNA"/>
</dbReference>
<gene>
    <name evidence="9" type="ORF">F5891DRAFT_986187</name>
</gene>
<accession>A0AAD4DSH9</accession>
<dbReference type="GO" id="GO:0045454">
    <property type="term" value="P:cell redox homeostasis"/>
    <property type="evidence" value="ECO:0007669"/>
    <property type="project" value="TreeGrafter"/>
</dbReference>
<evidence type="ECO:0000256" key="7">
    <source>
        <dbReference type="SAM" id="SignalP"/>
    </source>
</evidence>
<dbReference type="Proteomes" id="UP001195769">
    <property type="component" value="Unassembled WGS sequence"/>
</dbReference>
<evidence type="ECO:0000256" key="3">
    <source>
        <dbReference type="ARBA" id="ARBA00022862"/>
    </source>
</evidence>
<dbReference type="GO" id="GO:0042744">
    <property type="term" value="P:hydrogen peroxide catabolic process"/>
    <property type="evidence" value="ECO:0007669"/>
    <property type="project" value="TreeGrafter"/>
</dbReference>
<dbReference type="GeneID" id="64672013"/>